<dbReference type="EMBL" id="BJON01000035">
    <property type="protein sequence ID" value="GED72846.1"/>
    <property type="molecule type" value="Genomic_DNA"/>
</dbReference>
<accession>A0A0K9Z0R8</accession>
<dbReference type="EMBL" id="LGIQ01000005">
    <property type="protein sequence ID" value="KNB74060.1"/>
    <property type="molecule type" value="Genomic_DNA"/>
</dbReference>
<gene>
    <name evidence="2" type="ORF">ADS79_09145</name>
    <name evidence="1" type="ORF">BRE01_65480</name>
</gene>
<sequence>MGKQSIKKSNRYTPEFLDWLKLKKLSIKRLQKNPVKLEQYYQEWTKTQDRPKKKPLLSLSNLNIDFDAIVNGIRIANEVLRRFQGPDGLPPPSKINS</sequence>
<dbReference type="PATRIC" id="fig|54915.3.peg.7304"/>
<dbReference type="AlphaFoldDB" id="A0A0K9Z0R8"/>
<name>A0A0K9Z0R8_9BACL</name>
<dbReference type="RefSeq" id="WP_049738076.1">
    <property type="nucleotide sequence ID" value="NZ_BJON01000035.1"/>
</dbReference>
<keyword evidence="4" id="KW-1185">Reference proteome</keyword>
<evidence type="ECO:0000313" key="2">
    <source>
        <dbReference type="EMBL" id="KNB74060.1"/>
    </source>
</evidence>
<reference evidence="2" key="2">
    <citation type="submission" date="2015-07" db="EMBL/GenBank/DDBJ databases">
        <title>MeaNS - Measles Nucleotide Surveillance Program.</title>
        <authorList>
            <person name="Tran T."/>
            <person name="Druce J."/>
        </authorList>
    </citation>
    <scope>NUCLEOTIDE SEQUENCE</scope>
    <source>
        <strain evidence="2">DSM 9887</strain>
    </source>
</reference>
<organism evidence="2 3">
    <name type="scientific">Brevibacillus reuszeri</name>
    <dbReference type="NCBI Taxonomy" id="54915"/>
    <lineage>
        <taxon>Bacteria</taxon>
        <taxon>Bacillati</taxon>
        <taxon>Bacillota</taxon>
        <taxon>Bacilli</taxon>
        <taxon>Bacillales</taxon>
        <taxon>Paenibacillaceae</taxon>
        <taxon>Brevibacillus</taxon>
    </lineage>
</organism>
<reference evidence="3" key="1">
    <citation type="submission" date="2015-07" db="EMBL/GenBank/DDBJ databases">
        <title>Genome sequencing project for genomic taxonomy and phylogenomics of Bacillus-like bacteria.</title>
        <authorList>
            <person name="Liu B."/>
            <person name="Wang J."/>
            <person name="Zhu Y."/>
            <person name="Liu G."/>
            <person name="Chen Q."/>
            <person name="Chen Z."/>
            <person name="Lan J."/>
            <person name="Che J."/>
            <person name="Ge C."/>
            <person name="Shi H."/>
            <person name="Pan Z."/>
            <person name="Liu X."/>
        </authorList>
    </citation>
    <scope>NUCLEOTIDE SEQUENCE [LARGE SCALE GENOMIC DNA]</scope>
    <source>
        <strain evidence="3">DSM 9887</strain>
    </source>
</reference>
<evidence type="ECO:0000313" key="1">
    <source>
        <dbReference type="EMBL" id="GED72846.1"/>
    </source>
</evidence>
<protein>
    <submittedName>
        <fullName evidence="2">Uncharacterized protein</fullName>
    </submittedName>
</protein>
<dbReference type="Proteomes" id="UP000319578">
    <property type="component" value="Unassembled WGS sequence"/>
</dbReference>
<proteinExistence type="predicted"/>
<reference evidence="1 4" key="3">
    <citation type="submission" date="2019-06" db="EMBL/GenBank/DDBJ databases">
        <title>Whole genome shotgun sequence of Brevibacillus reuszeri NBRC 15719.</title>
        <authorList>
            <person name="Hosoyama A."/>
            <person name="Uohara A."/>
            <person name="Ohji S."/>
            <person name="Ichikawa N."/>
        </authorList>
    </citation>
    <scope>NUCLEOTIDE SEQUENCE [LARGE SCALE GENOMIC DNA]</scope>
    <source>
        <strain evidence="1 4">NBRC 15719</strain>
    </source>
</reference>
<evidence type="ECO:0000313" key="4">
    <source>
        <dbReference type="Proteomes" id="UP000319578"/>
    </source>
</evidence>
<evidence type="ECO:0000313" key="3">
    <source>
        <dbReference type="Proteomes" id="UP000036834"/>
    </source>
</evidence>
<comment type="caution">
    <text evidence="2">The sequence shown here is derived from an EMBL/GenBank/DDBJ whole genome shotgun (WGS) entry which is preliminary data.</text>
</comment>
<dbReference type="OrthoDB" id="2473819at2"/>
<dbReference type="Proteomes" id="UP000036834">
    <property type="component" value="Unassembled WGS sequence"/>
</dbReference>